<evidence type="ECO:0000313" key="2">
    <source>
        <dbReference type="EMBL" id="KAK2728452.1"/>
    </source>
</evidence>
<reference evidence="2" key="1">
    <citation type="submission" date="2023-02" db="EMBL/GenBank/DDBJ databases">
        <title>Colletotrichum kahawae CIFC_Que2 genome sequencing and assembly.</title>
        <authorList>
            <person name="Baroncelli R."/>
        </authorList>
    </citation>
    <scope>NUCLEOTIDE SEQUENCE</scope>
    <source>
        <strain evidence="2">CIFC_Que2</strain>
    </source>
</reference>
<evidence type="ECO:0000313" key="3">
    <source>
        <dbReference type="Proteomes" id="UP001281614"/>
    </source>
</evidence>
<sequence length="359" mass="41779">MSQSPENDCQMETSRASQTDFKPRTIPPYEIFLLVIEAMVDNALAVTTSAHWQLDRDKRAPTMFFIHLSLTGYFRMHLNRHRDRYALFRSATRINRDSRRIVARTFPRFPMYDLWSKLPTHPRYAWVCPSIDVFYHNSLYLGPVQPEDYINDEDRRLAFNEVVATRELYHSPNDAAAALLQHVRILIIGDSGMMLHSFDSEEIRCIESLPALELIQFLHGGVCFPPPPKNPEDRHRHGELIPIDESMYPDAALAANLDPFGLGDLWGNFSKRGVRFELTGWMDYEPEDMTSRNELVQTSEGLMIRFTDQDCRCYLDSVETERKQMMEEMGFGSHWNVWLPEDMSCDLIMCHDSDDEENN</sequence>
<name>A0AAD9XXA8_COLKA</name>
<accession>A0AAD9XXA8</accession>
<dbReference type="AlphaFoldDB" id="A0AAD9XXA8"/>
<evidence type="ECO:0000256" key="1">
    <source>
        <dbReference type="SAM" id="MobiDB-lite"/>
    </source>
</evidence>
<gene>
    <name evidence="2" type="ORF">CKAH01_10924</name>
</gene>
<dbReference type="Proteomes" id="UP001281614">
    <property type="component" value="Unassembled WGS sequence"/>
</dbReference>
<dbReference type="EMBL" id="VYYT01000880">
    <property type="protein sequence ID" value="KAK2728452.1"/>
    <property type="molecule type" value="Genomic_DNA"/>
</dbReference>
<proteinExistence type="predicted"/>
<organism evidence="2 3">
    <name type="scientific">Colletotrichum kahawae</name>
    <name type="common">Coffee berry disease fungus</name>
    <dbReference type="NCBI Taxonomy" id="34407"/>
    <lineage>
        <taxon>Eukaryota</taxon>
        <taxon>Fungi</taxon>
        <taxon>Dikarya</taxon>
        <taxon>Ascomycota</taxon>
        <taxon>Pezizomycotina</taxon>
        <taxon>Sordariomycetes</taxon>
        <taxon>Hypocreomycetidae</taxon>
        <taxon>Glomerellales</taxon>
        <taxon>Glomerellaceae</taxon>
        <taxon>Colletotrichum</taxon>
        <taxon>Colletotrichum gloeosporioides species complex</taxon>
    </lineage>
</organism>
<protein>
    <submittedName>
        <fullName evidence="2">Uncharacterized protein</fullName>
    </submittedName>
</protein>
<feature type="region of interest" description="Disordered" evidence="1">
    <location>
        <begin position="1"/>
        <end position="22"/>
    </location>
</feature>
<comment type="caution">
    <text evidence="2">The sequence shown here is derived from an EMBL/GenBank/DDBJ whole genome shotgun (WGS) entry which is preliminary data.</text>
</comment>
<keyword evidence="3" id="KW-1185">Reference proteome</keyword>
<feature type="compositionally biased region" description="Polar residues" evidence="1">
    <location>
        <begin position="1"/>
        <end position="20"/>
    </location>
</feature>